<evidence type="ECO:0000313" key="2">
    <source>
        <dbReference type="Proteomes" id="UP000236724"/>
    </source>
</evidence>
<dbReference type="SUPFAM" id="SSF53335">
    <property type="entry name" value="S-adenosyl-L-methionine-dependent methyltransferases"/>
    <property type="match status" value="1"/>
</dbReference>
<accession>A0A1H6F354</accession>
<gene>
    <name evidence="1" type="ORF">MBHS_00447</name>
</gene>
<reference evidence="1 2" key="1">
    <citation type="submission" date="2016-10" db="EMBL/GenBank/DDBJ databases">
        <authorList>
            <person name="de Groot N.N."/>
        </authorList>
    </citation>
    <scope>NUCLEOTIDE SEQUENCE [LARGE SCALE GENOMIC DNA]</scope>
    <source>
        <strain evidence="1">MBHS1</strain>
    </source>
</reference>
<dbReference type="Gene3D" id="3.40.50.150">
    <property type="entry name" value="Vaccinia Virus protein VP39"/>
    <property type="match status" value="1"/>
</dbReference>
<name>A0A1H6F354_9GAMM</name>
<sequence length="191" mass="21906">MPFSQSSQLSSIVGFLEQFQPKSLLDVGIGMGQYGFLARTNLEHLHLFDIDGAQVQQRPREDWDVRIDGIEAFATYRTPVHDYVYNQIHWGNALDILPGLADKQYELVMAIDILEHFTTQEGLLFLEQLKRLASRGVLISTPKNFIHQEVEANPYENHRSLWTQTQLAEQGFSQILNNEESWIAIHPLDNA</sequence>
<dbReference type="RefSeq" id="WP_103918647.1">
    <property type="nucleotide sequence ID" value="NZ_FMSV02000068.1"/>
</dbReference>
<dbReference type="Proteomes" id="UP000236724">
    <property type="component" value="Unassembled WGS sequence"/>
</dbReference>
<protein>
    <recommendedName>
        <fullName evidence="3">Methyltransferase domain protein</fullName>
    </recommendedName>
</protein>
<dbReference type="AlphaFoldDB" id="A0A1H6F354"/>
<evidence type="ECO:0008006" key="3">
    <source>
        <dbReference type="Google" id="ProtNLM"/>
    </source>
</evidence>
<dbReference type="EMBL" id="FMSV02000068">
    <property type="protein sequence ID" value="SEH04598.1"/>
    <property type="molecule type" value="Genomic_DNA"/>
</dbReference>
<evidence type="ECO:0000313" key="1">
    <source>
        <dbReference type="EMBL" id="SEH04598.1"/>
    </source>
</evidence>
<dbReference type="InterPro" id="IPR029063">
    <property type="entry name" value="SAM-dependent_MTases_sf"/>
</dbReference>
<dbReference type="OrthoDB" id="9797829at2"/>
<proteinExistence type="predicted"/>
<organism evidence="1 2">
    <name type="scientific">Candidatus Venteria ishoeyi</name>
    <dbReference type="NCBI Taxonomy" id="1899563"/>
    <lineage>
        <taxon>Bacteria</taxon>
        <taxon>Pseudomonadati</taxon>
        <taxon>Pseudomonadota</taxon>
        <taxon>Gammaproteobacteria</taxon>
        <taxon>Thiotrichales</taxon>
        <taxon>Thiotrichaceae</taxon>
        <taxon>Venteria</taxon>
    </lineage>
</organism>
<keyword evidence="2" id="KW-1185">Reference proteome</keyword>